<proteinExistence type="predicted"/>
<keyword evidence="2" id="KW-1185">Reference proteome</keyword>
<sequence length="83" mass="9150">MAEPSSFRHIIKQLIGIADPFSTPYVMDSADAEEASSAESLSTSFCLIASALAIFDVVNRDELVRKMKNQDHEGKEACKPFRS</sequence>
<evidence type="ECO:0000313" key="1">
    <source>
        <dbReference type="EMBL" id="KAL0903634.1"/>
    </source>
</evidence>
<dbReference type="Proteomes" id="UP001552299">
    <property type="component" value="Unassembled WGS sequence"/>
</dbReference>
<gene>
    <name evidence="1" type="ORF">M5K25_028026</name>
</gene>
<organism evidence="1 2">
    <name type="scientific">Dendrobium thyrsiflorum</name>
    <name type="common">Pinecone-like raceme dendrobium</name>
    <name type="synonym">Orchid</name>
    <dbReference type="NCBI Taxonomy" id="117978"/>
    <lineage>
        <taxon>Eukaryota</taxon>
        <taxon>Viridiplantae</taxon>
        <taxon>Streptophyta</taxon>
        <taxon>Embryophyta</taxon>
        <taxon>Tracheophyta</taxon>
        <taxon>Spermatophyta</taxon>
        <taxon>Magnoliopsida</taxon>
        <taxon>Liliopsida</taxon>
        <taxon>Asparagales</taxon>
        <taxon>Orchidaceae</taxon>
        <taxon>Epidendroideae</taxon>
        <taxon>Malaxideae</taxon>
        <taxon>Dendrobiinae</taxon>
        <taxon>Dendrobium</taxon>
    </lineage>
</organism>
<evidence type="ECO:0000313" key="2">
    <source>
        <dbReference type="Proteomes" id="UP001552299"/>
    </source>
</evidence>
<accession>A0ABD0TVE1</accession>
<dbReference type="EMBL" id="JANQDX010000020">
    <property type="protein sequence ID" value="KAL0903634.1"/>
    <property type="molecule type" value="Genomic_DNA"/>
</dbReference>
<protein>
    <submittedName>
        <fullName evidence="1">Uncharacterized protein</fullName>
    </submittedName>
</protein>
<reference evidence="1 2" key="1">
    <citation type="journal article" date="2024" name="Plant Biotechnol. J.">
        <title>Dendrobium thyrsiflorum genome and its molecular insights into genes involved in important horticultural traits.</title>
        <authorList>
            <person name="Chen B."/>
            <person name="Wang J.Y."/>
            <person name="Zheng P.J."/>
            <person name="Li K.L."/>
            <person name="Liang Y.M."/>
            <person name="Chen X.F."/>
            <person name="Zhang C."/>
            <person name="Zhao X."/>
            <person name="He X."/>
            <person name="Zhang G.Q."/>
            <person name="Liu Z.J."/>
            <person name="Xu Q."/>
        </authorList>
    </citation>
    <scope>NUCLEOTIDE SEQUENCE [LARGE SCALE GENOMIC DNA]</scope>
    <source>
        <strain evidence="1">GZMU011</strain>
    </source>
</reference>
<dbReference type="AlphaFoldDB" id="A0ABD0TVE1"/>
<comment type="caution">
    <text evidence="1">The sequence shown here is derived from an EMBL/GenBank/DDBJ whole genome shotgun (WGS) entry which is preliminary data.</text>
</comment>
<name>A0ABD0TVE1_DENTH</name>